<dbReference type="PANTHER" id="PTHR31308">
    <property type="match status" value="1"/>
</dbReference>
<feature type="chain" id="PRO_5044015767" evidence="5">
    <location>
        <begin position="29"/>
        <end position="507"/>
    </location>
</feature>
<feature type="domain" description="Glycoside hydrolase family 5" evidence="6">
    <location>
        <begin position="84"/>
        <end position="377"/>
    </location>
</feature>
<name>A0AAW9SY89_CORAY</name>
<reference evidence="8" key="2">
    <citation type="submission" date="2024-05" db="EMBL/GenBank/DDBJ databases">
        <authorList>
            <person name="Wolfe A."/>
        </authorList>
    </citation>
    <scope>NUCLEOTIDE SEQUENCE</scope>
    <source>
        <strain evidence="8">UMB1064</strain>
    </source>
</reference>
<dbReference type="AlphaFoldDB" id="A0AAW9SY89"/>
<dbReference type="GO" id="GO:0004553">
    <property type="term" value="F:hydrolase activity, hydrolyzing O-glycosyl compounds"/>
    <property type="evidence" value="ECO:0007669"/>
    <property type="project" value="InterPro"/>
</dbReference>
<dbReference type="Proteomes" id="UP001223646">
    <property type="component" value="Unassembled WGS sequence"/>
</dbReference>
<feature type="signal peptide" evidence="5">
    <location>
        <begin position="1"/>
        <end position="28"/>
    </location>
</feature>
<dbReference type="SUPFAM" id="SSF51445">
    <property type="entry name" value="(Trans)glycosidases"/>
    <property type="match status" value="1"/>
</dbReference>
<evidence type="ECO:0000259" key="7">
    <source>
        <dbReference type="Pfam" id="PF18564"/>
    </source>
</evidence>
<evidence type="ECO:0000313" key="8">
    <source>
        <dbReference type="EMBL" id="MEO3716876.1"/>
    </source>
</evidence>
<evidence type="ECO:0000256" key="2">
    <source>
        <dbReference type="ARBA" id="ARBA00022801"/>
    </source>
</evidence>
<dbReference type="GO" id="GO:0000272">
    <property type="term" value="P:polysaccharide catabolic process"/>
    <property type="evidence" value="ECO:0007669"/>
    <property type="project" value="InterPro"/>
</dbReference>
<dbReference type="InterPro" id="IPR052066">
    <property type="entry name" value="Glycosphingolipid_Hydrolases"/>
</dbReference>
<dbReference type="RefSeq" id="WP_284827251.1">
    <property type="nucleotide sequence ID" value="NZ_JASOOY020000014.1"/>
</dbReference>
<feature type="domain" description="Glycoside hydrolase family 5 C-terminal" evidence="7">
    <location>
        <begin position="421"/>
        <end position="504"/>
    </location>
</feature>
<evidence type="ECO:0000259" key="6">
    <source>
        <dbReference type="Pfam" id="PF00150"/>
    </source>
</evidence>
<sequence>MRFTKKVAAVGAAIAIALAGAVPHQALATEVAPSPSTATITERGPLGQSGRWFTDGDGRAFLTQGSNIVYKHDPYTPEAGGFNEGDADWLVQQGFDSMRVGIIWKAVEPEPGEYDDEYLDSIARTISMLTERGIAVLVDAHQDMYNEKFEGEFAPDWAVIDDGVPSLLKVGFPTNQALNIGLIRAYDNFLNNREGPGGVGLQERYAAMWGHVAERLGDMPGLMGYDIINEPWPGSAYPLCYLALGDCGPAKAKLDELHQKAADQIVAKDADAIVHYEPYSMWNTGLNTDPAAPQVPETAGTALSWHVYCTTNALFNTYTGCDFFDGRVFDNAEIVSSGNGSATLLSEFGATDDADTLNGVISLARRHMVGWQYWSYCGCNDPTTQNQKEQGMVFDPTVPGPVGADAFNRDKMTILAAPHLRAVAGTPQATDWNRDTRVYEASWNNSRVDGTGSFAPGSTSELVVPSINFPNGFTVNVEGGHATVAADGQTVHIVSTADQVTVTIQPK</sequence>
<dbReference type="InterPro" id="IPR013780">
    <property type="entry name" value="Glyco_hydro_b"/>
</dbReference>
<dbReference type="PANTHER" id="PTHR31308:SF3">
    <property type="entry name" value="ENDOGLYCOCERAMIDASE"/>
    <property type="match status" value="1"/>
</dbReference>
<evidence type="ECO:0000256" key="5">
    <source>
        <dbReference type="SAM" id="SignalP"/>
    </source>
</evidence>
<dbReference type="InterPro" id="IPR017853">
    <property type="entry name" value="GH"/>
</dbReference>
<dbReference type="EMBL" id="JASOOY020000014">
    <property type="protein sequence ID" value="MEO3716876.1"/>
    <property type="molecule type" value="Genomic_DNA"/>
</dbReference>
<dbReference type="Pfam" id="PF18564">
    <property type="entry name" value="Glyco_hydro_5_C"/>
    <property type="match status" value="1"/>
</dbReference>
<accession>A0AAW9SY89</accession>
<keyword evidence="5" id="KW-0732">Signal</keyword>
<dbReference type="GO" id="GO:1901136">
    <property type="term" value="P:carbohydrate derivative catabolic process"/>
    <property type="evidence" value="ECO:0007669"/>
    <property type="project" value="UniProtKB-ARBA"/>
</dbReference>
<comment type="similarity">
    <text evidence="1 4">Belongs to the glycosyl hydrolase 5 (cellulase A) family.</text>
</comment>
<evidence type="ECO:0000256" key="3">
    <source>
        <dbReference type="ARBA" id="ARBA00023295"/>
    </source>
</evidence>
<dbReference type="Pfam" id="PF00150">
    <property type="entry name" value="Cellulase"/>
    <property type="match status" value="1"/>
</dbReference>
<evidence type="ECO:0000313" key="9">
    <source>
        <dbReference type="Proteomes" id="UP001223646"/>
    </source>
</evidence>
<dbReference type="InterPro" id="IPR041036">
    <property type="entry name" value="GH5_C"/>
</dbReference>
<proteinExistence type="inferred from homology"/>
<evidence type="ECO:0000256" key="1">
    <source>
        <dbReference type="ARBA" id="ARBA00005641"/>
    </source>
</evidence>
<dbReference type="Gene3D" id="2.60.40.1180">
    <property type="entry name" value="Golgi alpha-mannosidase II"/>
    <property type="match status" value="1"/>
</dbReference>
<comment type="caution">
    <text evidence="8">The sequence shown here is derived from an EMBL/GenBank/DDBJ whole genome shotgun (WGS) entry which is preliminary data.</text>
</comment>
<keyword evidence="3 4" id="KW-0326">Glycosidase</keyword>
<evidence type="ECO:0000256" key="4">
    <source>
        <dbReference type="RuleBase" id="RU361153"/>
    </source>
</evidence>
<gene>
    <name evidence="8" type="ORF">QP460_004650</name>
</gene>
<keyword evidence="2 4" id="KW-0378">Hydrolase</keyword>
<organism evidence="8 9">
    <name type="scientific">Corynebacterium amycolatum</name>
    <dbReference type="NCBI Taxonomy" id="43765"/>
    <lineage>
        <taxon>Bacteria</taxon>
        <taxon>Bacillati</taxon>
        <taxon>Actinomycetota</taxon>
        <taxon>Actinomycetes</taxon>
        <taxon>Mycobacteriales</taxon>
        <taxon>Corynebacteriaceae</taxon>
        <taxon>Corynebacterium</taxon>
    </lineage>
</organism>
<reference evidence="8" key="1">
    <citation type="submission" date="2023-05" db="EMBL/GenBank/DDBJ databases">
        <authorList>
            <person name="Du J."/>
        </authorList>
    </citation>
    <scope>NUCLEOTIDE SEQUENCE</scope>
    <source>
        <strain evidence="8">UMB1064</strain>
    </source>
</reference>
<dbReference type="Gene3D" id="3.20.20.80">
    <property type="entry name" value="Glycosidases"/>
    <property type="match status" value="1"/>
</dbReference>
<protein>
    <submittedName>
        <fullName evidence="8">Cellulase family glycosylhydrolase</fullName>
    </submittedName>
</protein>
<dbReference type="GO" id="GO:0016042">
    <property type="term" value="P:lipid catabolic process"/>
    <property type="evidence" value="ECO:0007669"/>
    <property type="project" value="UniProtKB-ARBA"/>
</dbReference>
<dbReference type="InterPro" id="IPR001547">
    <property type="entry name" value="Glyco_hydro_5"/>
</dbReference>